<evidence type="ECO:0000313" key="1">
    <source>
        <dbReference type="EMBL" id="KMU76843.1"/>
    </source>
</evidence>
<sequence>MKIQERQVGSGSVIDKLSDIQMRKVTEGGGSSDADGACLWTTSSRLLQMVTTKVKSALTPRNNWTPESCAPMGGVARLKTALSIWFAPKLRGKYEYVVQHGKATIGLVRSMRSNGDVPYGGWNVCSCRVGGIDGLECIWTAKRGKAITLGTHLKVTVHGVLRTEKLYHVRSSTSLVEYAVTCQVRIPMVRCIKKKKKEEKVNPAQPEAKSFRN</sequence>
<reference evidence="2" key="1">
    <citation type="journal article" date="2010" name="Genome Res.">
        <title>Population genomic sequencing of Coccidioides fungi reveals recent hybridization and transposon control.</title>
        <authorList>
            <person name="Neafsey D.E."/>
            <person name="Barker B.M."/>
            <person name="Sharpton T.J."/>
            <person name="Stajich J.E."/>
            <person name="Park D.J."/>
            <person name="Whiston E."/>
            <person name="Hung C.-Y."/>
            <person name="McMahan C."/>
            <person name="White J."/>
            <person name="Sykes S."/>
            <person name="Heiman D."/>
            <person name="Young S."/>
            <person name="Zeng Q."/>
            <person name="Abouelleil A."/>
            <person name="Aftuck L."/>
            <person name="Bessette D."/>
            <person name="Brown A."/>
            <person name="FitzGerald M."/>
            <person name="Lui A."/>
            <person name="Macdonald J.P."/>
            <person name="Priest M."/>
            <person name="Orbach M.J."/>
            <person name="Galgiani J.N."/>
            <person name="Kirkland T.N."/>
            <person name="Cole G.T."/>
            <person name="Birren B.W."/>
            <person name="Henn M.R."/>
            <person name="Taylor J.W."/>
            <person name="Rounsley S.D."/>
        </authorList>
    </citation>
    <scope>NUCLEOTIDE SEQUENCE [LARGE SCALE GENOMIC DNA]</scope>
    <source>
        <strain evidence="2">RMSCC 3703</strain>
    </source>
</reference>
<evidence type="ECO:0000313" key="2">
    <source>
        <dbReference type="Proteomes" id="UP000054559"/>
    </source>
</evidence>
<dbReference type="Proteomes" id="UP000054559">
    <property type="component" value="Unassembled WGS sequence"/>
</dbReference>
<organism evidence="1 2">
    <name type="scientific">Coccidioides immitis RMSCC 3703</name>
    <dbReference type="NCBI Taxonomy" id="454286"/>
    <lineage>
        <taxon>Eukaryota</taxon>
        <taxon>Fungi</taxon>
        <taxon>Dikarya</taxon>
        <taxon>Ascomycota</taxon>
        <taxon>Pezizomycotina</taxon>
        <taxon>Eurotiomycetes</taxon>
        <taxon>Eurotiomycetidae</taxon>
        <taxon>Onygenales</taxon>
        <taxon>Onygenaceae</taxon>
        <taxon>Coccidioides</taxon>
    </lineage>
</organism>
<protein>
    <submittedName>
        <fullName evidence="1">Uncharacterized protein</fullName>
    </submittedName>
</protein>
<gene>
    <name evidence="1" type="ORF">CISG_05676</name>
</gene>
<name>A0A0J8QZM1_COCIT</name>
<dbReference type="AlphaFoldDB" id="A0A0J8QZM1"/>
<proteinExistence type="predicted"/>
<dbReference type="EMBL" id="DS268149">
    <property type="protein sequence ID" value="KMU76843.1"/>
    <property type="molecule type" value="Genomic_DNA"/>
</dbReference>
<accession>A0A0J8QZM1</accession>